<feature type="compositionally biased region" description="Low complexity" evidence="1">
    <location>
        <begin position="370"/>
        <end position="382"/>
    </location>
</feature>
<gene>
    <name evidence="2" type="ORF">FA13DRAFT_1709014</name>
</gene>
<accession>A0A4Y7TFY4</accession>
<feature type="compositionally biased region" description="Low complexity" evidence="1">
    <location>
        <begin position="776"/>
        <end position="792"/>
    </location>
</feature>
<sequence length="891" mass="95168">MATLAVEPTARSTTTTTTSSANHPGSSEGPTMRVRDLLIKDLAGGAQPPSPDDGFYSAAYFDNVDEETFLDAQRAAFAEINDAALARAIQESEIYAAQRAAEETRRRTQAGSGGTSSAASHARSSTPAPTAPATPSPYALVSPSELGSQRSGGHSRRPSDVYVTPTPTAHAPSSSPPTTRYSPPLAQTTQSRSQYYAQAPASTSAYPSSTLSLSSSNSPPSSRVYATPAPNPTTYRPTMHDRQRSSSQSYYAHQNPQHQAKPMMTSPSHSRRPSSSAAPATATAVHPSYRQAAPPTSQPPPSTIDPATFYSNLSKTAPPSRKASASSSMAPPTSSHSSSASRPRAMSSAASQPPSTAHNGAPGSQAPWYPTRSANSGGSSSSIPPPQPSTHSIPVPIAKPKEYPARARAFSTSNASTMSTTPTSSSMTARGLRMGMLASIPASSPSRSPEVRTPANNSRPAQYSPPVLAPPVRPPPVARPKRTRGKRVPTEIEKRAAKAKMFLTSNFGKECEKCGEEVEGPAGSPSIPSEPFSHNLLKHLHVICSNPQCGTTYCRGCFDSTDEVCEPPASPSDPHSRTCRGGRGCDIKSCCTYASVVALSHILDAFDVECIRAAQISGFGSPAASVRSAQAFIDLVISRGDKNTKAFEEVLIRALYAIESWLKVFEERREEYGDDEDDDDDVIDPSRHLLHPLITRSLLPSVFHAFLQNRNVGDWLKHSEVYLLIVEVLKRFVDNGLRKVLDEPIVALHPDEDGGSPTPFHWRFRARPGEQGGSTSENSSGAEDSNGSNSSGSDKDIETDATSPDEASDDDDESEEDKRRTWVAGGDLSARLKQGARPPRSIKALVTKLEEHRGPLMAFGANVKFPATKVKVNRLCDGISYLLLQQVVAWD</sequence>
<feature type="compositionally biased region" description="Low complexity" evidence="1">
    <location>
        <begin position="262"/>
        <end position="295"/>
    </location>
</feature>
<feature type="compositionally biased region" description="Polar residues" evidence="1">
    <location>
        <begin position="245"/>
        <end position="258"/>
    </location>
</feature>
<evidence type="ECO:0000313" key="2">
    <source>
        <dbReference type="EMBL" id="TEB32462.1"/>
    </source>
</evidence>
<proteinExistence type="predicted"/>
<dbReference type="EMBL" id="QPFP01000015">
    <property type="protein sequence ID" value="TEB32462.1"/>
    <property type="molecule type" value="Genomic_DNA"/>
</dbReference>
<dbReference type="Proteomes" id="UP000298030">
    <property type="component" value="Unassembled WGS sequence"/>
</dbReference>
<dbReference type="AlphaFoldDB" id="A0A4Y7TFY4"/>
<feature type="compositionally biased region" description="Low complexity" evidence="1">
    <location>
        <begin position="193"/>
        <end position="222"/>
    </location>
</feature>
<name>A0A4Y7TFY4_COPMI</name>
<feature type="region of interest" description="Disordered" evidence="1">
    <location>
        <begin position="439"/>
        <end position="488"/>
    </location>
</feature>
<feature type="compositionally biased region" description="Pro residues" evidence="1">
    <location>
        <begin position="467"/>
        <end position="478"/>
    </location>
</feature>
<feature type="compositionally biased region" description="Low complexity" evidence="1">
    <location>
        <begin position="314"/>
        <end position="358"/>
    </location>
</feature>
<feature type="region of interest" description="Disordered" evidence="1">
    <location>
        <begin position="748"/>
        <end position="826"/>
    </location>
</feature>
<dbReference type="OrthoDB" id="47801at2759"/>
<feature type="region of interest" description="Disordered" evidence="1">
    <location>
        <begin position="99"/>
        <end position="397"/>
    </location>
</feature>
<feature type="compositionally biased region" description="Low complexity" evidence="1">
    <location>
        <begin position="164"/>
        <end position="184"/>
    </location>
</feature>
<keyword evidence="3" id="KW-1185">Reference proteome</keyword>
<evidence type="ECO:0000256" key="1">
    <source>
        <dbReference type="SAM" id="MobiDB-lite"/>
    </source>
</evidence>
<protein>
    <submittedName>
        <fullName evidence="2">Uncharacterized protein</fullName>
    </submittedName>
</protein>
<comment type="caution">
    <text evidence="2">The sequence shown here is derived from an EMBL/GenBank/DDBJ whole genome shotgun (WGS) entry which is preliminary data.</text>
</comment>
<feature type="compositionally biased region" description="Low complexity" evidence="1">
    <location>
        <begin position="115"/>
        <end position="128"/>
    </location>
</feature>
<reference evidence="2 3" key="1">
    <citation type="journal article" date="2019" name="Nat. Ecol. Evol.">
        <title>Megaphylogeny resolves global patterns of mushroom evolution.</title>
        <authorList>
            <person name="Varga T."/>
            <person name="Krizsan K."/>
            <person name="Foldi C."/>
            <person name="Dima B."/>
            <person name="Sanchez-Garcia M."/>
            <person name="Sanchez-Ramirez S."/>
            <person name="Szollosi G.J."/>
            <person name="Szarkandi J.G."/>
            <person name="Papp V."/>
            <person name="Albert L."/>
            <person name="Andreopoulos W."/>
            <person name="Angelini C."/>
            <person name="Antonin V."/>
            <person name="Barry K.W."/>
            <person name="Bougher N.L."/>
            <person name="Buchanan P."/>
            <person name="Buyck B."/>
            <person name="Bense V."/>
            <person name="Catcheside P."/>
            <person name="Chovatia M."/>
            <person name="Cooper J."/>
            <person name="Damon W."/>
            <person name="Desjardin D."/>
            <person name="Finy P."/>
            <person name="Geml J."/>
            <person name="Haridas S."/>
            <person name="Hughes K."/>
            <person name="Justo A."/>
            <person name="Karasinski D."/>
            <person name="Kautmanova I."/>
            <person name="Kiss B."/>
            <person name="Kocsube S."/>
            <person name="Kotiranta H."/>
            <person name="LaButti K.M."/>
            <person name="Lechner B.E."/>
            <person name="Liimatainen K."/>
            <person name="Lipzen A."/>
            <person name="Lukacs Z."/>
            <person name="Mihaltcheva S."/>
            <person name="Morgado L.N."/>
            <person name="Niskanen T."/>
            <person name="Noordeloos M.E."/>
            <person name="Ohm R.A."/>
            <person name="Ortiz-Santana B."/>
            <person name="Ovrebo C."/>
            <person name="Racz N."/>
            <person name="Riley R."/>
            <person name="Savchenko A."/>
            <person name="Shiryaev A."/>
            <person name="Soop K."/>
            <person name="Spirin V."/>
            <person name="Szebenyi C."/>
            <person name="Tomsovsky M."/>
            <person name="Tulloss R.E."/>
            <person name="Uehling J."/>
            <person name="Grigoriev I.V."/>
            <person name="Vagvolgyi C."/>
            <person name="Papp T."/>
            <person name="Martin F.M."/>
            <person name="Miettinen O."/>
            <person name="Hibbett D.S."/>
            <person name="Nagy L.G."/>
        </authorList>
    </citation>
    <scope>NUCLEOTIDE SEQUENCE [LARGE SCALE GENOMIC DNA]</scope>
    <source>
        <strain evidence="2 3">FP101781</strain>
    </source>
</reference>
<feature type="compositionally biased region" description="Low complexity" evidence="1">
    <location>
        <begin position="439"/>
        <end position="448"/>
    </location>
</feature>
<evidence type="ECO:0000313" key="3">
    <source>
        <dbReference type="Proteomes" id="UP000298030"/>
    </source>
</evidence>
<organism evidence="2 3">
    <name type="scientific">Coprinellus micaceus</name>
    <name type="common">Glistening ink-cap mushroom</name>
    <name type="synonym">Coprinus micaceus</name>
    <dbReference type="NCBI Taxonomy" id="71717"/>
    <lineage>
        <taxon>Eukaryota</taxon>
        <taxon>Fungi</taxon>
        <taxon>Dikarya</taxon>
        <taxon>Basidiomycota</taxon>
        <taxon>Agaricomycotina</taxon>
        <taxon>Agaricomycetes</taxon>
        <taxon>Agaricomycetidae</taxon>
        <taxon>Agaricales</taxon>
        <taxon>Agaricineae</taxon>
        <taxon>Psathyrellaceae</taxon>
        <taxon>Coprinellus</taxon>
    </lineage>
</organism>
<feature type="compositionally biased region" description="Acidic residues" evidence="1">
    <location>
        <begin position="806"/>
        <end position="815"/>
    </location>
</feature>
<feature type="region of interest" description="Disordered" evidence="1">
    <location>
        <begin position="1"/>
        <end position="31"/>
    </location>
</feature>